<organism evidence="1 2">
    <name type="scientific">Novacetimonas cocois</name>
    <dbReference type="NCBI Taxonomy" id="1747507"/>
    <lineage>
        <taxon>Bacteria</taxon>
        <taxon>Pseudomonadati</taxon>
        <taxon>Pseudomonadota</taxon>
        <taxon>Alphaproteobacteria</taxon>
        <taxon>Acetobacterales</taxon>
        <taxon>Acetobacteraceae</taxon>
        <taxon>Novacetimonas</taxon>
    </lineage>
</organism>
<accession>A0A365YX48</accession>
<reference evidence="1 2" key="1">
    <citation type="submission" date="2018-05" db="EMBL/GenBank/DDBJ databases">
        <title>Komagataeibacter cocois sp. nov., for a novel cellulose- producing strain isolated from coconut milk.</title>
        <authorList>
            <person name="Liu L."/>
            <person name="Wang Y."/>
            <person name="Liu S."/>
            <person name="Bi J."/>
            <person name="Chen H."/>
            <person name="Deng J."/>
            <person name="Zhang C."/>
            <person name="Hu Q."/>
            <person name="Li C."/>
        </authorList>
    </citation>
    <scope>NUCLEOTIDE SEQUENCE [LARGE SCALE GENOMIC DNA]</scope>
    <source>
        <strain evidence="1 2">WE7</strain>
    </source>
</reference>
<protein>
    <submittedName>
        <fullName evidence="1">DUF4054 domain-containing protein</fullName>
    </submittedName>
</protein>
<dbReference type="Proteomes" id="UP000252680">
    <property type="component" value="Unassembled WGS sequence"/>
</dbReference>
<name>A0A365YX48_9PROT</name>
<sequence>MSGGVAFDYAAWAQRFPALAAQADATQAAAYFSEATLLLSPRARSPRDAARRRMLLNLLVAHIAQLDQQVAQGNTLVGRISDATQGSITVRAQMEGEGASAAWFSQTPYGAQFWAMSRRMRLARYVPGRPQPALVWP</sequence>
<dbReference type="EMBL" id="QEXL01000007">
    <property type="protein sequence ID" value="RBM07761.1"/>
    <property type="molecule type" value="Genomic_DNA"/>
</dbReference>
<dbReference type="AlphaFoldDB" id="A0A365YX48"/>
<evidence type="ECO:0000313" key="1">
    <source>
        <dbReference type="EMBL" id="RBM07761.1"/>
    </source>
</evidence>
<evidence type="ECO:0000313" key="2">
    <source>
        <dbReference type="Proteomes" id="UP000252680"/>
    </source>
</evidence>
<dbReference type="Pfam" id="PF13262">
    <property type="entry name" value="DUF4054"/>
    <property type="match status" value="1"/>
</dbReference>
<dbReference type="InterPro" id="IPR025127">
    <property type="entry name" value="DUF4054"/>
</dbReference>
<gene>
    <name evidence="1" type="ORF">NJLHNGOC_07025</name>
</gene>
<comment type="caution">
    <text evidence="1">The sequence shown here is derived from an EMBL/GenBank/DDBJ whole genome shotgun (WGS) entry which is preliminary data.</text>
</comment>
<dbReference type="OrthoDB" id="9032784at2"/>
<keyword evidence="2" id="KW-1185">Reference proteome</keyword>
<proteinExistence type="predicted"/>